<dbReference type="EMBL" id="LNXY01000028">
    <property type="protein sequence ID" value="KTC85362.1"/>
    <property type="molecule type" value="Genomic_DNA"/>
</dbReference>
<dbReference type="GO" id="GO:0005524">
    <property type="term" value="F:ATP binding"/>
    <property type="evidence" value="ECO:0007669"/>
    <property type="project" value="InterPro"/>
</dbReference>
<accession>A0A0W0SPN6</accession>
<feature type="coiled-coil region" evidence="1">
    <location>
        <begin position="313"/>
        <end position="340"/>
    </location>
</feature>
<sequence length="471" mass="54524">MYLTNLFDTKDTLKYNKFLFNPRTDTGFVNRIKCMHRGKMKFKSEQGTRELQSFFNPRPDECSVISIPCIPSMIDAADIDEQGMLLPLIEIERLKAIELKEGLNCKKDTQCKYNILVKNGELFAIYCRPKQSDNKLSRHNNIKYVQDLQTGKWIVKKLESFHGEDEVKTLSKLGLVVETNTTHTELSFFRNSKTRGKMVHEFMIHHIDGINLKDFFTGKIQYFTKFTRVQLAIDLIQKLIHLHQNNISHNDSHSENIMYVPAKLQFEIIDFGSAKELNITYSNFDRFSINNHLVCLLKIDQTRRQFWAFLAELQKSETATDDAERSINILNNELKFLINEKNKIPANERELTIGVFDIGLSLPFEMDQLKQFPLVILIDSSNQHSALSFAKWKHDLAKQQVFVYDQAISTTNLRSSQYITELHNLMQAFNPECNFNYIDARTGIQFTSSLARLAAITTDSDIHLDSQIVLS</sequence>
<dbReference type="SUPFAM" id="SSF56112">
    <property type="entry name" value="Protein kinase-like (PK-like)"/>
    <property type="match status" value="1"/>
</dbReference>
<feature type="domain" description="Protein kinase" evidence="2">
    <location>
        <begin position="111"/>
        <end position="447"/>
    </location>
</feature>
<dbReference type="STRING" id="1212489.Ldro_2534"/>
<dbReference type="Gene3D" id="1.10.510.10">
    <property type="entry name" value="Transferase(Phosphotransferase) domain 1"/>
    <property type="match status" value="1"/>
</dbReference>
<dbReference type="PROSITE" id="PS50011">
    <property type="entry name" value="PROTEIN_KINASE_DOM"/>
    <property type="match status" value="1"/>
</dbReference>
<dbReference type="GO" id="GO:0004672">
    <property type="term" value="F:protein kinase activity"/>
    <property type="evidence" value="ECO:0007669"/>
    <property type="project" value="InterPro"/>
</dbReference>
<evidence type="ECO:0000259" key="2">
    <source>
        <dbReference type="PROSITE" id="PS50011"/>
    </source>
</evidence>
<evidence type="ECO:0000256" key="1">
    <source>
        <dbReference type="SAM" id="Coils"/>
    </source>
</evidence>
<protein>
    <submittedName>
        <fullName evidence="3">Protein kinase domain protein</fullName>
    </submittedName>
</protein>
<dbReference type="InterPro" id="IPR011009">
    <property type="entry name" value="Kinase-like_dom_sf"/>
</dbReference>
<dbReference type="InterPro" id="IPR000719">
    <property type="entry name" value="Prot_kinase_dom"/>
</dbReference>
<keyword evidence="3" id="KW-0808">Transferase</keyword>
<organism evidence="3 4">
    <name type="scientific">Legionella drozanskii LLAP-1</name>
    <dbReference type="NCBI Taxonomy" id="1212489"/>
    <lineage>
        <taxon>Bacteria</taxon>
        <taxon>Pseudomonadati</taxon>
        <taxon>Pseudomonadota</taxon>
        <taxon>Gammaproteobacteria</taxon>
        <taxon>Legionellales</taxon>
        <taxon>Legionellaceae</taxon>
        <taxon>Legionella</taxon>
    </lineage>
</organism>
<proteinExistence type="predicted"/>
<reference evidence="3 4" key="1">
    <citation type="submission" date="2015-11" db="EMBL/GenBank/DDBJ databases">
        <title>Genomic analysis of 38 Legionella species identifies large and diverse effector repertoires.</title>
        <authorList>
            <person name="Burstein D."/>
            <person name="Amaro F."/>
            <person name="Zusman T."/>
            <person name="Lifshitz Z."/>
            <person name="Cohen O."/>
            <person name="Gilbert J.A."/>
            <person name="Pupko T."/>
            <person name="Shuman H.A."/>
            <person name="Segal G."/>
        </authorList>
    </citation>
    <scope>NUCLEOTIDE SEQUENCE [LARGE SCALE GENOMIC DNA]</scope>
    <source>
        <strain evidence="3 4">ATCC 700990</strain>
    </source>
</reference>
<keyword evidence="3" id="KW-0418">Kinase</keyword>
<gene>
    <name evidence="3" type="ORF">Ldro_2534</name>
</gene>
<dbReference type="Proteomes" id="UP000054736">
    <property type="component" value="Unassembled WGS sequence"/>
</dbReference>
<evidence type="ECO:0000313" key="3">
    <source>
        <dbReference type="EMBL" id="KTC85362.1"/>
    </source>
</evidence>
<dbReference type="AlphaFoldDB" id="A0A0W0SPN6"/>
<evidence type="ECO:0000313" key="4">
    <source>
        <dbReference type="Proteomes" id="UP000054736"/>
    </source>
</evidence>
<comment type="caution">
    <text evidence="3">The sequence shown here is derived from an EMBL/GenBank/DDBJ whole genome shotgun (WGS) entry which is preliminary data.</text>
</comment>
<keyword evidence="1" id="KW-0175">Coiled coil</keyword>
<dbReference type="PATRIC" id="fig|1212489.4.peg.2671"/>
<name>A0A0W0SPN6_9GAMM</name>
<keyword evidence="4" id="KW-1185">Reference proteome</keyword>